<dbReference type="EMBL" id="LYBM01000050">
    <property type="protein sequence ID" value="ODA30657.1"/>
    <property type="molecule type" value="Genomic_DNA"/>
</dbReference>
<evidence type="ECO:0000259" key="2">
    <source>
        <dbReference type="PROSITE" id="PS51186"/>
    </source>
</evidence>
<dbReference type="InterPro" id="IPR050769">
    <property type="entry name" value="NAT_camello-type"/>
</dbReference>
<sequence length="145" mass="16605">MLLCEFMKIEKAEQLPSDIEALLTESQSEGFHFLARLQNDFASGVNKFNKHGETLVTVRVDGKLVAIGGINRQDNCARLRRFYVSKCSRRLGVGRELLQFLEEHATQYFTKVTLFTDTLRASQFYEACGYLPVNTHHVSHEKTFT</sequence>
<accession>A0A1C3EBL7</accession>
<dbReference type="InterPro" id="IPR016181">
    <property type="entry name" value="Acyl_CoA_acyltransferase"/>
</dbReference>
<evidence type="ECO:0000313" key="3">
    <source>
        <dbReference type="EMBL" id="ODA30657.1"/>
    </source>
</evidence>
<feature type="domain" description="N-acetyltransferase" evidence="2">
    <location>
        <begin position="7"/>
        <end position="145"/>
    </location>
</feature>
<organism evidence="3 4">
    <name type="scientific">Veronia pacifica</name>
    <dbReference type="NCBI Taxonomy" id="1080227"/>
    <lineage>
        <taxon>Bacteria</taxon>
        <taxon>Pseudomonadati</taxon>
        <taxon>Pseudomonadota</taxon>
        <taxon>Gammaproteobacteria</taxon>
        <taxon>Vibrionales</taxon>
        <taxon>Vibrionaceae</taxon>
        <taxon>Veronia</taxon>
    </lineage>
</organism>
<evidence type="ECO:0000256" key="1">
    <source>
        <dbReference type="ARBA" id="ARBA00022679"/>
    </source>
</evidence>
<gene>
    <name evidence="3" type="ORF">A8L45_19800</name>
</gene>
<reference evidence="3 4" key="1">
    <citation type="submission" date="2016-05" db="EMBL/GenBank/DDBJ databases">
        <title>Genomic Taxonomy of the Vibrionaceae.</title>
        <authorList>
            <person name="Gomez-Gil B."/>
            <person name="Enciso-Ibarra J."/>
        </authorList>
    </citation>
    <scope>NUCLEOTIDE SEQUENCE [LARGE SCALE GENOMIC DNA]</scope>
    <source>
        <strain evidence="3 4">CAIM 1920</strain>
    </source>
</reference>
<dbReference type="Gene3D" id="3.40.630.30">
    <property type="match status" value="1"/>
</dbReference>
<dbReference type="GO" id="GO:0008080">
    <property type="term" value="F:N-acetyltransferase activity"/>
    <property type="evidence" value="ECO:0007669"/>
    <property type="project" value="InterPro"/>
</dbReference>
<dbReference type="SUPFAM" id="SSF55729">
    <property type="entry name" value="Acyl-CoA N-acyltransferases (Nat)"/>
    <property type="match status" value="1"/>
</dbReference>
<protein>
    <recommendedName>
        <fullName evidence="2">N-acetyltransferase domain-containing protein</fullName>
    </recommendedName>
</protein>
<dbReference type="PANTHER" id="PTHR13947:SF37">
    <property type="entry name" value="LD18367P"/>
    <property type="match status" value="1"/>
</dbReference>
<dbReference type="AlphaFoldDB" id="A0A1C3EBL7"/>
<dbReference type="Pfam" id="PF00583">
    <property type="entry name" value="Acetyltransf_1"/>
    <property type="match status" value="1"/>
</dbReference>
<keyword evidence="4" id="KW-1185">Reference proteome</keyword>
<evidence type="ECO:0000313" key="4">
    <source>
        <dbReference type="Proteomes" id="UP000094936"/>
    </source>
</evidence>
<dbReference type="Proteomes" id="UP000094936">
    <property type="component" value="Unassembled WGS sequence"/>
</dbReference>
<dbReference type="PANTHER" id="PTHR13947">
    <property type="entry name" value="GNAT FAMILY N-ACETYLTRANSFERASE"/>
    <property type="match status" value="1"/>
</dbReference>
<dbReference type="InterPro" id="IPR000182">
    <property type="entry name" value="GNAT_dom"/>
</dbReference>
<name>A0A1C3EBL7_9GAMM</name>
<dbReference type="STRING" id="1080227.A8L45_19800"/>
<keyword evidence="1" id="KW-0808">Transferase</keyword>
<dbReference type="CDD" id="cd04301">
    <property type="entry name" value="NAT_SF"/>
    <property type="match status" value="1"/>
</dbReference>
<comment type="caution">
    <text evidence="3">The sequence shown here is derived from an EMBL/GenBank/DDBJ whole genome shotgun (WGS) entry which is preliminary data.</text>
</comment>
<proteinExistence type="predicted"/>
<dbReference type="PROSITE" id="PS51186">
    <property type="entry name" value="GNAT"/>
    <property type="match status" value="1"/>
</dbReference>